<evidence type="ECO:0000313" key="2">
    <source>
        <dbReference type="EMBL" id="KAF7425700.1"/>
    </source>
</evidence>
<accession>A0A834P2M6</accession>
<sequence length="83" mass="9326">MKECVPYGPHLIDVGTQIDNGLTWSADDSFKSHGRTTYDDDDDDDDDEDDDDSHQRRRPELCPISEAVQRGETRGKEGCRGLA</sequence>
<evidence type="ECO:0000256" key="1">
    <source>
        <dbReference type="SAM" id="MobiDB-lite"/>
    </source>
</evidence>
<evidence type="ECO:0000313" key="3">
    <source>
        <dbReference type="Proteomes" id="UP000600918"/>
    </source>
</evidence>
<dbReference type="AlphaFoldDB" id="A0A834P2M6"/>
<name>A0A834P2M6_VESPE</name>
<proteinExistence type="predicted"/>
<dbReference type="EMBL" id="JACSDY010000006">
    <property type="protein sequence ID" value="KAF7425700.1"/>
    <property type="molecule type" value="Genomic_DNA"/>
</dbReference>
<organism evidence="2 3">
    <name type="scientific">Vespula pensylvanica</name>
    <name type="common">Western yellow jacket</name>
    <name type="synonym">Wasp</name>
    <dbReference type="NCBI Taxonomy" id="30213"/>
    <lineage>
        <taxon>Eukaryota</taxon>
        <taxon>Metazoa</taxon>
        <taxon>Ecdysozoa</taxon>
        <taxon>Arthropoda</taxon>
        <taxon>Hexapoda</taxon>
        <taxon>Insecta</taxon>
        <taxon>Pterygota</taxon>
        <taxon>Neoptera</taxon>
        <taxon>Endopterygota</taxon>
        <taxon>Hymenoptera</taxon>
        <taxon>Apocrita</taxon>
        <taxon>Aculeata</taxon>
        <taxon>Vespoidea</taxon>
        <taxon>Vespidae</taxon>
        <taxon>Vespinae</taxon>
        <taxon>Vespula</taxon>
    </lineage>
</organism>
<feature type="compositionally biased region" description="Basic and acidic residues" evidence="1">
    <location>
        <begin position="69"/>
        <end position="83"/>
    </location>
</feature>
<feature type="region of interest" description="Disordered" evidence="1">
    <location>
        <begin position="25"/>
        <end position="83"/>
    </location>
</feature>
<dbReference type="Proteomes" id="UP000600918">
    <property type="component" value="Unassembled WGS sequence"/>
</dbReference>
<comment type="caution">
    <text evidence="2">The sequence shown here is derived from an EMBL/GenBank/DDBJ whole genome shotgun (WGS) entry which is preliminary data.</text>
</comment>
<feature type="compositionally biased region" description="Acidic residues" evidence="1">
    <location>
        <begin position="39"/>
        <end position="52"/>
    </location>
</feature>
<gene>
    <name evidence="2" type="ORF">H0235_008138</name>
</gene>
<reference evidence="2" key="1">
    <citation type="journal article" date="2020" name="G3 (Bethesda)">
        <title>High-Quality Assemblies for Three Invasive Social Wasps from the &lt;i&gt;Vespula&lt;/i&gt; Genus.</title>
        <authorList>
            <person name="Harrop T.W.R."/>
            <person name="Guhlin J."/>
            <person name="McLaughlin G.M."/>
            <person name="Permina E."/>
            <person name="Stockwell P."/>
            <person name="Gilligan J."/>
            <person name="Le Lec M.F."/>
            <person name="Gruber M.A.M."/>
            <person name="Quinn O."/>
            <person name="Lovegrove M."/>
            <person name="Duncan E.J."/>
            <person name="Remnant E.J."/>
            <person name="Van Eeckhoven J."/>
            <person name="Graham B."/>
            <person name="Knapp R.A."/>
            <person name="Langford K.W."/>
            <person name="Kronenberg Z."/>
            <person name="Press M.O."/>
            <person name="Eacker S.M."/>
            <person name="Wilson-Rankin E.E."/>
            <person name="Purcell J."/>
            <person name="Lester P.J."/>
            <person name="Dearden P.K."/>
        </authorList>
    </citation>
    <scope>NUCLEOTIDE SEQUENCE</scope>
    <source>
        <strain evidence="2">Volc-1</strain>
    </source>
</reference>
<protein>
    <submittedName>
        <fullName evidence="2">Uncharacterized protein</fullName>
    </submittedName>
</protein>
<keyword evidence="3" id="KW-1185">Reference proteome</keyword>